<name>A0ABD2QQZ9_9SOLN</name>
<gene>
    <name evidence="1" type="ORF">AABB24_039520</name>
</gene>
<proteinExistence type="predicted"/>
<dbReference type="EMBL" id="JBJKTR010000024">
    <property type="protein sequence ID" value="KAL3321939.1"/>
    <property type="molecule type" value="Genomic_DNA"/>
</dbReference>
<keyword evidence="2" id="KW-1185">Reference proteome</keyword>
<organism evidence="1 2">
    <name type="scientific">Solanum stoloniferum</name>
    <dbReference type="NCBI Taxonomy" id="62892"/>
    <lineage>
        <taxon>Eukaryota</taxon>
        <taxon>Viridiplantae</taxon>
        <taxon>Streptophyta</taxon>
        <taxon>Embryophyta</taxon>
        <taxon>Tracheophyta</taxon>
        <taxon>Spermatophyta</taxon>
        <taxon>Magnoliopsida</taxon>
        <taxon>eudicotyledons</taxon>
        <taxon>Gunneridae</taxon>
        <taxon>Pentapetalae</taxon>
        <taxon>asterids</taxon>
        <taxon>lamiids</taxon>
        <taxon>Solanales</taxon>
        <taxon>Solanaceae</taxon>
        <taxon>Solanoideae</taxon>
        <taxon>Solaneae</taxon>
        <taxon>Solanum</taxon>
    </lineage>
</organism>
<accession>A0ABD2QQZ9</accession>
<evidence type="ECO:0000313" key="1">
    <source>
        <dbReference type="EMBL" id="KAL3321939.1"/>
    </source>
</evidence>
<evidence type="ECO:0000313" key="2">
    <source>
        <dbReference type="Proteomes" id="UP001627284"/>
    </source>
</evidence>
<sequence length="165" mass="19142">MSHVNYKDKVQFKGVSNKVTQTKLVYDHHIQFSSKNTKDLDFHGMKVPPPPCFYERPPRLRSSSSRRRGFIIKKQDDDPFYIAYKECTKTSSTSKKGKSLCGFTKDDFFIGMTKKKNKDYISSVFSCKHSCRVREDSVVMINLSHIPMSKSRREKRGIQSPQTMT</sequence>
<dbReference type="Proteomes" id="UP001627284">
    <property type="component" value="Unassembled WGS sequence"/>
</dbReference>
<reference evidence="1 2" key="1">
    <citation type="submission" date="2024-05" db="EMBL/GenBank/DDBJ databases">
        <title>De novo assembly of an allotetraploid wild potato.</title>
        <authorList>
            <person name="Hosaka A.J."/>
        </authorList>
    </citation>
    <scope>NUCLEOTIDE SEQUENCE [LARGE SCALE GENOMIC DNA]</scope>
    <source>
        <tissue evidence="1">Young leaves</tissue>
    </source>
</reference>
<dbReference type="PANTHER" id="PTHR33696:SF3">
    <property type="entry name" value="FLZ-TYPE DOMAIN-CONTAINING PROTEIN"/>
    <property type="match status" value="1"/>
</dbReference>
<protein>
    <submittedName>
        <fullName evidence="1">Uncharacterized protein</fullName>
    </submittedName>
</protein>
<dbReference type="AlphaFoldDB" id="A0ABD2QQZ9"/>
<dbReference type="PANTHER" id="PTHR33696">
    <property type="entry name" value="T22J18.15-RELATED"/>
    <property type="match status" value="1"/>
</dbReference>
<comment type="caution">
    <text evidence="1">The sequence shown here is derived from an EMBL/GenBank/DDBJ whole genome shotgun (WGS) entry which is preliminary data.</text>
</comment>